<dbReference type="InterPro" id="IPR032466">
    <property type="entry name" value="Metal_Hydrolase"/>
</dbReference>
<reference evidence="1" key="1">
    <citation type="submission" date="2020-10" db="EMBL/GenBank/DDBJ databases">
        <title>Genome Sequence of Monilinia vaccinii-corymbosi Sheds Light on Mummy Berry Disease Infection of Blueberry and Mating Type.</title>
        <authorList>
            <person name="Yow A.G."/>
            <person name="Zhang Y."/>
            <person name="Bansal K."/>
            <person name="Eacker S.M."/>
            <person name="Sullivan S."/>
            <person name="Liachko I."/>
            <person name="Cubeta M.A."/>
            <person name="Rollins J.A."/>
            <person name="Ashrafi H."/>
        </authorList>
    </citation>
    <scope>NUCLEOTIDE SEQUENCE</scope>
    <source>
        <strain evidence="1">RL-1</strain>
    </source>
</reference>
<dbReference type="OrthoDB" id="10266980at2759"/>
<accession>A0A8A3PGD8</accession>
<sequence length="331" mass="37967">MAHEYVINSEGDSVRSFKNLHLPGRPSHLCYDVNVDVCNHRNDVESITDSTPDIGKQHNHRLMIPSLCHPHIHLDKCFLLSHPKYADLEIQKGDFSEAIQLTSLSSLYMLTLTTITFSLFTLRSRGRALIEESIQFGVTHMRAFVEVDFGVEMKCVDAGLALKEEFRDKCYVQICVFAQDPILSHDHGSRSMPDSLEKAIQRPGVEVLGSTPYVEKSLGLREENMKWTIETAKPHQVHLDFHLDYHLNEGQKPMIYSAIERLHRANWTANSEYKEFRTVVFGHCTRLALLDENEWHKLRPEIRDLPIEFCHFRYQGAIRLQSSKVDPGSGA</sequence>
<dbReference type="AlphaFoldDB" id="A0A8A3PGD8"/>
<gene>
    <name evidence="1" type="ORF">DSL72_005718</name>
</gene>
<dbReference type="GO" id="GO:0016814">
    <property type="term" value="F:hydrolase activity, acting on carbon-nitrogen (but not peptide) bonds, in cyclic amidines"/>
    <property type="evidence" value="ECO:0007669"/>
    <property type="project" value="TreeGrafter"/>
</dbReference>
<protein>
    <recommendedName>
        <fullName evidence="3">Amidohydrolase-related domain-containing protein</fullName>
    </recommendedName>
</protein>
<evidence type="ECO:0000313" key="1">
    <source>
        <dbReference type="EMBL" id="QSZ34130.1"/>
    </source>
</evidence>
<proteinExistence type="predicted"/>
<dbReference type="PANTHER" id="PTHR32027:SF0">
    <property type="entry name" value="CYTOSINE DEAMINASE"/>
    <property type="match status" value="1"/>
</dbReference>
<dbReference type="PANTHER" id="PTHR32027">
    <property type="entry name" value="CYTOSINE DEAMINASE"/>
    <property type="match status" value="1"/>
</dbReference>
<evidence type="ECO:0000313" key="2">
    <source>
        <dbReference type="Proteomes" id="UP000672032"/>
    </source>
</evidence>
<name>A0A8A3PGD8_9HELO</name>
<dbReference type="EMBL" id="CP063408">
    <property type="protein sequence ID" value="QSZ34130.1"/>
    <property type="molecule type" value="Genomic_DNA"/>
</dbReference>
<dbReference type="SUPFAM" id="SSF51556">
    <property type="entry name" value="Metallo-dependent hydrolases"/>
    <property type="match status" value="1"/>
</dbReference>
<keyword evidence="2" id="KW-1185">Reference proteome</keyword>
<organism evidence="1 2">
    <name type="scientific">Monilinia vaccinii-corymbosi</name>
    <dbReference type="NCBI Taxonomy" id="61207"/>
    <lineage>
        <taxon>Eukaryota</taxon>
        <taxon>Fungi</taxon>
        <taxon>Dikarya</taxon>
        <taxon>Ascomycota</taxon>
        <taxon>Pezizomycotina</taxon>
        <taxon>Leotiomycetes</taxon>
        <taxon>Helotiales</taxon>
        <taxon>Sclerotiniaceae</taxon>
        <taxon>Monilinia</taxon>
    </lineage>
</organism>
<dbReference type="InterPro" id="IPR052349">
    <property type="entry name" value="Metallo-hydrolase_Enzymes"/>
</dbReference>
<dbReference type="Gene3D" id="3.20.20.140">
    <property type="entry name" value="Metal-dependent hydrolases"/>
    <property type="match status" value="1"/>
</dbReference>
<evidence type="ECO:0008006" key="3">
    <source>
        <dbReference type="Google" id="ProtNLM"/>
    </source>
</evidence>
<dbReference type="Proteomes" id="UP000672032">
    <property type="component" value="Chromosome 4"/>
</dbReference>